<sequence>MRLESSIFAHILLQFKHHILKKMVSLVLTVLLLFSTFSSPLVQAAHNPIDACWRRNRNWASNRHALSNCAVGFGKSAIGGRQGPLYVVTSPSDSPGAPKPGTLRYGATQAKPLWITFASDMVIVLQSELMVNSYKTIDGRGAKVEIGNGPCIAIQRVSHVIIHGIAFRGCKLAKGWDGDAIRVSQSSHVWIDHCHLSRCQDGLIDVILSSTSVTISNNYFREHDKVMLLGHDDSYMGDKKMRVTVAFNYFGPGLIERMPRVRRGYAHVANNMYDKWQMYAIGGSADPIIFSEGNHFVAGPKKQVTKRMGTGNSRNWKWGTSKDVFMNGAFFIPSGGSSVTPSYVFGETFPVAHGSAVPSLTSSAGPLPCVPGKIC</sequence>
<comment type="similarity">
    <text evidence="3 9">Belongs to the polysaccharide lyase 1 family.</text>
</comment>
<dbReference type="SMART" id="SM00656">
    <property type="entry name" value="Amb_all"/>
    <property type="match status" value="1"/>
</dbReference>
<accession>A0AAU9T6W2</accession>
<dbReference type="InterPro" id="IPR012334">
    <property type="entry name" value="Pectin_lyas_fold"/>
</dbReference>
<evidence type="ECO:0000256" key="4">
    <source>
        <dbReference type="ARBA" id="ARBA00012272"/>
    </source>
</evidence>
<evidence type="ECO:0000256" key="5">
    <source>
        <dbReference type="ARBA" id="ARBA00022723"/>
    </source>
</evidence>
<reference evidence="11 12" key="1">
    <citation type="submission" date="2022-03" db="EMBL/GenBank/DDBJ databases">
        <authorList>
            <person name="Nunn A."/>
            <person name="Chopra R."/>
            <person name="Nunn A."/>
            <person name="Contreras Garrido A."/>
        </authorList>
    </citation>
    <scope>NUCLEOTIDE SEQUENCE [LARGE SCALE GENOMIC DNA]</scope>
</reference>
<proteinExistence type="inferred from homology"/>
<dbReference type="GO" id="GO:0030570">
    <property type="term" value="F:pectate lyase activity"/>
    <property type="evidence" value="ECO:0007669"/>
    <property type="project" value="UniProtKB-EC"/>
</dbReference>
<keyword evidence="7 9" id="KW-0106">Calcium</keyword>
<evidence type="ECO:0000313" key="12">
    <source>
        <dbReference type="Proteomes" id="UP000836841"/>
    </source>
</evidence>
<feature type="domain" description="Pectate lyase" evidence="10">
    <location>
        <begin position="120"/>
        <end position="302"/>
    </location>
</feature>
<dbReference type="AlphaFoldDB" id="A0AAU9T6W2"/>
<evidence type="ECO:0000256" key="6">
    <source>
        <dbReference type="ARBA" id="ARBA00022729"/>
    </source>
</evidence>
<comment type="pathway">
    <text evidence="2 9">Glycan metabolism; pectin degradation; 2-dehydro-3-deoxy-D-gluconate from pectin: step 2/5.</text>
</comment>
<keyword evidence="8 9" id="KW-0456">Lyase</keyword>
<dbReference type="InterPro" id="IPR045032">
    <property type="entry name" value="PEL"/>
</dbReference>
<dbReference type="PANTHER" id="PTHR31683:SF163">
    <property type="entry name" value="PECTATE LYASE"/>
    <property type="match status" value="1"/>
</dbReference>
<evidence type="ECO:0000256" key="9">
    <source>
        <dbReference type="RuleBase" id="RU361123"/>
    </source>
</evidence>
<dbReference type="InterPro" id="IPR011050">
    <property type="entry name" value="Pectin_lyase_fold/virulence"/>
</dbReference>
<comment type="catalytic activity">
    <reaction evidence="1 9">
        <text>Eliminative cleavage of (1-&gt;4)-alpha-D-galacturonan to give oligosaccharides with 4-deoxy-alpha-D-galact-4-enuronosyl groups at their non-reducing ends.</text>
        <dbReference type="EC" id="4.2.2.2"/>
    </reaction>
</comment>
<dbReference type="GO" id="GO:0046872">
    <property type="term" value="F:metal ion binding"/>
    <property type="evidence" value="ECO:0007669"/>
    <property type="project" value="UniProtKB-KW"/>
</dbReference>
<evidence type="ECO:0000256" key="1">
    <source>
        <dbReference type="ARBA" id="ARBA00000695"/>
    </source>
</evidence>
<dbReference type="Proteomes" id="UP000836841">
    <property type="component" value="Chromosome 7"/>
</dbReference>
<name>A0AAU9T6W2_THLAR</name>
<evidence type="ECO:0000259" key="10">
    <source>
        <dbReference type="SMART" id="SM00656"/>
    </source>
</evidence>
<keyword evidence="12" id="KW-1185">Reference proteome</keyword>
<dbReference type="PANTHER" id="PTHR31683">
    <property type="entry name" value="PECTATE LYASE 18-RELATED"/>
    <property type="match status" value="1"/>
</dbReference>
<keyword evidence="5 9" id="KW-0479">Metal-binding</keyword>
<protein>
    <recommendedName>
        <fullName evidence="4 9">Pectate lyase</fullName>
        <ecNumber evidence="4 9">4.2.2.2</ecNumber>
    </recommendedName>
</protein>
<dbReference type="Gene3D" id="2.160.20.10">
    <property type="entry name" value="Single-stranded right-handed beta-helix, Pectin lyase-like"/>
    <property type="match status" value="1"/>
</dbReference>
<dbReference type="SUPFAM" id="SSF51126">
    <property type="entry name" value="Pectin lyase-like"/>
    <property type="match status" value="1"/>
</dbReference>
<dbReference type="EMBL" id="OU466863">
    <property type="protein sequence ID" value="CAH2078956.1"/>
    <property type="molecule type" value="Genomic_DNA"/>
</dbReference>
<evidence type="ECO:0000256" key="7">
    <source>
        <dbReference type="ARBA" id="ARBA00022837"/>
    </source>
</evidence>
<keyword evidence="6" id="KW-0732">Signal</keyword>
<dbReference type="PRINTS" id="PR00807">
    <property type="entry name" value="AMBALLERGEN"/>
</dbReference>
<evidence type="ECO:0000256" key="2">
    <source>
        <dbReference type="ARBA" id="ARBA00005220"/>
    </source>
</evidence>
<dbReference type="InterPro" id="IPR002022">
    <property type="entry name" value="Pec_lyase"/>
</dbReference>
<dbReference type="InterPro" id="IPR018082">
    <property type="entry name" value="AmbAllergen"/>
</dbReference>
<evidence type="ECO:0000256" key="8">
    <source>
        <dbReference type="ARBA" id="ARBA00023239"/>
    </source>
</evidence>
<evidence type="ECO:0000256" key="3">
    <source>
        <dbReference type="ARBA" id="ARBA00010980"/>
    </source>
</evidence>
<dbReference type="EC" id="4.2.2.2" evidence="4 9"/>
<comment type="cofactor">
    <cofactor evidence="9">
        <name>Ca(2+)</name>
        <dbReference type="ChEBI" id="CHEBI:29108"/>
    </cofactor>
    <text evidence="9">Binds 1 Ca(2+) ion. Required for its activity.</text>
</comment>
<evidence type="ECO:0000313" key="11">
    <source>
        <dbReference type="EMBL" id="CAH2078956.1"/>
    </source>
</evidence>
<organism evidence="11 12">
    <name type="scientific">Thlaspi arvense</name>
    <name type="common">Field penny-cress</name>
    <dbReference type="NCBI Taxonomy" id="13288"/>
    <lineage>
        <taxon>Eukaryota</taxon>
        <taxon>Viridiplantae</taxon>
        <taxon>Streptophyta</taxon>
        <taxon>Embryophyta</taxon>
        <taxon>Tracheophyta</taxon>
        <taxon>Spermatophyta</taxon>
        <taxon>Magnoliopsida</taxon>
        <taxon>eudicotyledons</taxon>
        <taxon>Gunneridae</taxon>
        <taxon>Pentapetalae</taxon>
        <taxon>rosids</taxon>
        <taxon>malvids</taxon>
        <taxon>Brassicales</taxon>
        <taxon>Brassicaceae</taxon>
        <taxon>Thlaspideae</taxon>
        <taxon>Thlaspi</taxon>
    </lineage>
</organism>
<gene>
    <name evidence="11" type="ORF">TAV2_LOCUS25614</name>
</gene>
<dbReference type="Pfam" id="PF00544">
    <property type="entry name" value="Pectate_lyase_4"/>
    <property type="match status" value="1"/>
</dbReference>